<dbReference type="RefSeq" id="WP_183566345.1">
    <property type="nucleotide sequence ID" value="NZ_JACHOP010000003.1"/>
</dbReference>
<reference evidence="2 3" key="1">
    <citation type="submission" date="2020-08" db="EMBL/GenBank/DDBJ databases">
        <title>Genomic Encyclopedia of Type Strains, Phase IV (KMG-IV): sequencing the most valuable type-strain genomes for metagenomic binning, comparative biology and taxonomic classification.</title>
        <authorList>
            <person name="Goeker M."/>
        </authorList>
    </citation>
    <scope>NUCLEOTIDE SEQUENCE [LARGE SCALE GENOMIC DNA]</scope>
    <source>
        <strain evidence="2 3">DSM 2163</strain>
    </source>
</reference>
<dbReference type="EMBL" id="JACHOP010000003">
    <property type="protein sequence ID" value="MBB5756490.1"/>
    <property type="molecule type" value="Genomic_DNA"/>
</dbReference>
<protein>
    <submittedName>
        <fullName evidence="2">Zinc protease</fullName>
        <ecNumber evidence="2">3.4.24.-</ecNumber>
    </submittedName>
</protein>
<keyword evidence="2" id="KW-0645">Protease</keyword>
<sequence>MTIHVGSVAASPSLAARVQVVRSPGGIEAFLLEDHALPLVSMQFGFHGGAALDPDGKAGTARMTGGLLCEGAGPFDDHAFQLALADRAIQLSFGIERDRLTGSLLTLSSELYHACELLGTALREPRFAVPDLERRRGAYAAELRHGLTQPGAVANTAFWERGFRGHAYGRPPAGAPEDLAAIGREDVVALHAALVTCAGLRIAVVGAVGADALAAALDAAFAGLPAGSARTMPATALAGVGERVARSVDAPQSSVVFGRPALPMADPDFPAAMVVNHCLGGNPFSSRLYAELREKRGLCYAIWTGFDLSEGVASLVGSTSTPNRHVDTSIALIGDEIGRLLQDGLGEDEIDAARHYLVGSHAVRLDTSTAIARQLLAMRFNGQPLSWLDERGLRIAAVTRAEVARAIARLFGEGDLLVASAGGLH</sequence>
<dbReference type="SUPFAM" id="SSF63411">
    <property type="entry name" value="LuxS/MPP-like metallohydrolase"/>
    <property type="match status" value="2"/>
</dbReference>
<dbReference type="GO" id="GO:0046872">
    <property type="term" value="F:metal ion binding"/>
    <property type="evidence" value="ECO:0007669"/>
    <property type="project" value="InterPro"/>
</dbReference>
<name>A0A840ZGS5_9HYPH</name>
<dbReference type="PANTHER" id="PTHR11851">
    <property type="entry name" value="METALLOPROTEASE"/>
    <property type="match status" value="1"/>
</dbReference>
<dbReference type="InterPro" id="IPR050361">
    <property type="entry name" value="MPP/UQCRC_Complex"/>
</dbReference>
<dbReference type="Pfam" id="PF05193">
    <property type="entry name" value="Peptidase_M16_C"/>
    <property type="match status" value="1"/>
</dbReference>
<evidence type="ECO:0000313" key="2">
    <source>
        <dbReference type="EMBL" id="MBB5756490.1"/>
    </source>
</evidence>
<organism evidence="2 3">
    <name type="scientific">Methylorubrum rhodinum</name>
    <dbReference type="NCBI Taxonomy" id="29428"/>
    <lineage>
        <taxon>Bacteria</taxon>
        <taxon>Pseudomonadati</taxon>
        <taxon>Pseudomonadota</taxon>
        <taxon>Alphaproteobacteria</taxon>
        <taxon>Hyphomicrobiales</taxon>
        <taxon>Methylobacteriaceae</taxon>
        <taxon>Methylorubrum</taxon>
    </lineage>
</organism>
<dbReference type="Proteomes" id="UP000583454">
    <property type="component" value="Unassembled WGS sequence"/>
</dbReference>
<proteinExistence type="predicted"/>
<dbReference type="GO" id="GO:0008233">
    <property type="term" value="F:peptidase activity"/>
    <property type="evidence" value="ECO:0007669"/>
    <property type="project" value="UniProtKB-KW"/>
</dbReference>
<keyword evidence="3" id="KW-1185">Reference proteome</keyword>
<dbReference type="Gene3D" id="3.30.830.10">
    <property type="entry name" value="Metalloenzyme, LuxS/M16 peptidase-like"/>
    <property type="match status" value="2"/>
</dbReference>
<dbReference type="InterPro" id="IPR011249">
    <property type="entry name" value="Metalloenz_LuxS/M16"/>
</dbReference>
<evidence type="ECO:0000313" key="3">
    <source>
        <dbReference type="Proteomes" id="UP000583454"/>
    </source>
</evidence>
<evidence type="ECO:0000259" key="1">
    <source>
        <dbReference type="Pfam" id="PF05193"/>
    </source>
</evidence>
<dbReference type="GO" id="GO:0006508">
    <property type="term" value="P:proteolysis"/>
    <property type="evidence" value="ECO:0007669"/>
    <property type="project" value="UniProtKB-KW"/>
</dbReference>
<feature type="domain" description="Peptidase M16 C-terminal" evidence="1">
    <location>
        <begin position="182"/>
        <end position="355"/>
    </location>
</feature>
<dbReference type="PANTHER" id="PTHR11851:SF224">
    <property type="entry name" value="PROCESSING PROTEASE"/>
    <property type="match status" value="1"/>
</dbReference>
<comment type="caution">
    <text evidence="2">The sequence shown here is derived from an EMBL/GenBank/DDBJ whole genome shotgun (WGS) entry which is preliminary data.</text>
</comment>
<dbReference type="EC" id="3.4.24.-" evidence="2"/>
<keyword evidence="2" id="KW-0378">Hydrolase</keyword>
<accession>A0A840ZGS5</accession>
<gene>
    <name evidence="2" type="ORF">HNR00_001188</name>
</gene>
<dbReference type="InterPro" id="IPR007863">
    <property type="entry name" value="Peptidase_M16_C"/>
</dbReference>
<dbReference type="AlphaFoldDB" id="A0A840ZGS5"/>